<evidence type="ECO:0000259" key="1">
    <source>
        <dbReference type="Pfam" id="PF09820"/>
    </source>
</evidence>
<dbReference type="Pfam" id="PF09820">
    <property type="entry name" value="AAA-ATPase_like"/>
    <property type="match status" value="1"/>
</dbReference>
<dbReference type="PANTHER" id="PTHR34825">
    <property type="entry name" value="CONSERVED PROTEIN, WITH A WEAK D-GALACTARATE DEHYDRATASE/ALTRONATE HYDROLASE DOMAIN"/>
    <property type="match status" value="1"/>
</dbReference>
<feature type="domain" description="AAA-ATPase-like" evidence="1">
    <location>
        <begin position="25"/>
        <end position="218"/>
    </location>
</feature>
<dbReference type="Proteomes" id="UP000823631">
    <property type="component" value="Unassembled WGS sequence"/>
</dbReference>
<organism evidence="2 3">
    <name type="scientific">Candidatus Avisuccinivibrio stercorigallinarum</name>
    <dbReference type="NCBI Taxonomy" id="2840704"/>
    <lineage>
        <taxon>Bacteria</taxon>
        <taxon>Pseudomonadati</taxon>
        <taxon>Pseudomonadota</taxon>
        <taxon>Gammaproteobacteria</taxon>
        <taxon>Aeromonadales</taxon>
        <taxon>Succinivibrionaceae</taxon>
        <taxon>Succinivibrionaceae incertae sedis</taxon>
        <taxon>Candidatus Avisuccinivibrio</taxon>
    </lineage>
</organism>
<dbReference type="AlphaFoldDB" id="A0A9D9GQP0"/>
<evidence type="ECO:0000313" key="2">
    <source>
        <dbReference type="EMBL" id="MBO8416182.1"/>
    </source>
</evidence>
<accession>A0A9D9GQP0</accession>
<dbReference type="PANTHER" id="PTHR34825:SF1">
    <property type="entry name" value="AAA-ATPASE-LIKE DOMAIN-CONTAINING PROTEIN"/>
    <property type="match status" value="1"/>
</dbReference>
<reference evidence="2" key="1">
    <citation type="submission" date="2020-10" db="EMBL/GenBank/DDBJ databases">
        <authorList>
            <person name="Gilroy R."/>
        </authorList>
    </citation>
    <scope>NUCLEOTIDE SEQUENCE</scope>
    <source>
        <strain evidence="2">17213</strain>
    </source>
</reference>
<protein>
    <submittedName>
        <fullName evidence="2">AAA family ATPase</fullName>
    </submittedName>
</protein>
<dbReference type="EMBL" id="JADINH010000155">
    <property type="protein sequence ID" value="MBO8416182.1"/>
    <property type="molecule type" value="Genomic_DNA"/>
</dbReference>
<dbReference type="InterPro" id="IPR018631">
    <property type="entry name" value="AAA-ATPase-like_dom"/>
</dbReference>
<name>A0A9D9GQP0_9GAMM</name>
<proteinExistence type="predicted"/>
<evidence type="ECO:0000313" key="3">
    <source>
        <dbReference type="Proteomes" id="UP000823631"/>
    </source>
</evidence>
<sequence length="578" mass="65883">MTEPAAVQQGSPDTAKLPQRWTYFGMHKEGQIYVDKTMFAVKLARQNGPFLLTRPRRHGKSMMLQTLKSLFSRGLEDFEGLYAAKPGVWTDHTYPVVHMDFSTCSISVEDGLEHVRKNFILHDCGFDFCLAGLWSKEENEKLCSMELFRQKLQQLPERSVVLLIDEYEAPLTYTQDNPKVFAVWQQILSEFYEVIVSCKERFRFCYLTGIVRFTAKGLGSAFGEIQDLTFDPEYSSIVGFTLEEVEKYFHPYLEDALQKMRHRGIKAPSSYAALMQELKEHYTGWKFTPGHTPELFNTWDLVLFLNDPKYGFRHYWLESGGNDLPDGMRAYFTALLSKMGQERLCELIDFNDSIAAKLPLTRVLADQLPCASPAYDGLGDLFKFGYLTLDKNSPDDTPRLCLSNLAIKNFLTRIMIQIGLNKGSWRWRDGFDCSSDDCHEFLKNDQPQMLLPSLQRFFADFSKLSRQHFAPEIWKELTMQVLRGCGGFKLLNDSVSLQGQTCAVVKTTDGHCFIFGFAVADCAEGSKEDKAAKAAQIKDNLAAKLAAFKLKDEWGSFTHIHRLAVLCEDGEMVSMQAL</sequence>
<reference evidence="2" key="2">
    <citation type="journal article" date="2021" name="PeerJ">
        <title>Extensive microbial diversity within the chicken gut microbiome revealed by metagenomics and culture.</title>
        <authorList>
            <person name="Gilroy R."/>
            <person name="Ravi A."/>
            <person name="Getino M."/>
            <person name="Pursley I."/>
            <person name="Horton D.L."/>
            <person name="Alikhan N.F."/>
            <person name="Baker D."/>
            <person name="Gharbi K."/>
            <person name="Hall N."/>
            <person name="Watson M."/>
            <person name="Adriaenssens E.M."/>
            <person name="Foster-Nyarko E."/>
            <person name="Jarju S."/>
            <person name="Secka A."/>
            <person name="Antonio M."/>
            <person name="Oren A."/>
            <person name="Chaudhuri R.R."/>
            <person name="La Ragione R."/>
            <person name="Hildebrand F."/>
            <person name="Pallen M.J."/>
        </authorList>
    </citation>
    <scope>NUCLEOTIDE SEQUENCE</scope>
    <source>
        <strain evidence="2">17213</strain>
    </source>
</reference>
<comment type="caution">
    <text evidence="2">The sequence shown here is derived from an EMBL/GenBank/DDBJ whole genome shotgun (WGS) entry which is preliminary data.</text>
</comment>
<gene>
    <name evidence="2" type="ORF">IAB19_07380</name>
</gene>